<accession>A0A516PYH8</accession>
<proteinExistence type="predicted"/>
<dbReference type="PANTHER" id="PTHR30055">
    <property type="entry name" value="HTH-TYPE TRANSCRIPTIONAL REGULATOR RUTR"/>
    <property type="match status" value="1"/>
</dbReference>
<dbReference type="InterPro" id="IPR009057">
    <property type="entry name" value="Homeodomain-like_sf"/>
</dbReference>
<name>A0A516PYH8_9ACTN</name>
<dbReference type="GO" id="GO:0000976">
    <property type="term" value="F:transcription cis-regulatory region binding"/>
    <property type="evidence" value="ECO:0007669"/>
    <property type="project" value="TreeGrafter"/>
</dbReference>
<feature type="DNA-binding region" description="H-T-H motif" evidence="5">
    <location>
        <begin position="25"/>
        <end position="44"/>
    </location>
</feature>
<keyword evidence="8" id="KW-1185">Reference proteome</keyword>
<dbReference type="Pfam" id="PF00440">
    <property type="entry name" value="TetR_N"/>
    <property type="match status" value="1"/>
</dbReference>
<dbReference type="Gene3D" id="1.10.10.60">
    <property type="entry name" value="Homeodomain-like"/>
    <property type="match status" value="1"/>
</dbReference>
<dbReference type="GO" id="GO:0003700">
    <property type="term" value="F:DNA-binding transcription factor activity"/>
    <property type="evidence" value="ECO:0007669"/>
    <property type="project" value="TreeGrafter"/>
</dbReference>
<evidence type="ECO:0000256" key="5">
    <source>
        <dbReference type="PROSITE-ProRule" id="PRU00335"/>
    </source>
</evidence>
<dbReference type="KEGG" id="mik:FOE78_10220"/>
<dbReference type="AlphaFoldDB" id="A0A516PYH8"/>
<dbReference type="GO" id="GO:0045892">
    <property type="term" value="P:negative regulation of DNA-templated transcription"/>
    <property type="evidence" value="ECO:0007669"/>
    <property type="project" value="InterPro"/>
</dbReference>
<reference evidence="7 8" key="1">
    <citation type="submission" date="2019-07" db="EMBL/GenBank/DDBJ databases">
        <title>Microlunatus dokdonensis sp. nov. isolated from the rhizospheric soil of the wild plant Elymus tsukushiensis.</title>
        <authorList>
            <person name="Ghim S.-Y."/>
            <person name="Hwang Y.-J."/>
            <person name="Son J.-S."/>
            <person name="Shin J.-H."/>
        </authorList>
    </citation>
    <scope>NUCLEOTIDE SEQUENCE [LARGE SCALE GENOMIC DNA]</scope>
    <source>
        <strain evidence="7 8">KUDC0627</strain>
    </source>
</reference>
<keyword evidence="4" id="KW-0804">Transcription</keyword>
<organism evidence="7 8">
    <name type="scientific">Microlunatus elymi</name>
    <dbReference type="NCBI Taxonomy" id="2596828"/>
    <lineage>
        <taxon>Bacteria</taxon>
        <taxon>Bacillati</taxon>
        <taxon>Actinomycetota</taxon>
        <taxon>Actinomycetes</taxon>
        <taxon>Propionibacteriales</taxon>
        <taxon>Propionibacteriaceae</taxon>
        <taxon>Microlunatus</taxon>
    </lineage>
</organism>
<dbReference type="Gene3D" id="1.10.357.10">
    <property type="entry name" value="Tetracycline Repressor, domain 2"/>
    <property type="match status" value="1"/>
</dbReference>
<dbReference type="Proteomes" id="UP000319263">
    <property type="component" value="Chromosome"/>
</dbReference>
<evidence type="ECO:0000256" key="2">
    <source>
        <dbReference type="ARBA" id="ARBA00023015"/>
    </source>
</evidence>
<evidence type="ECO:0000256" key="4">
    <source>
        <dbReference type="ARBA" id="ARBA00023163"/>
    </source>
</evidence>
<dbReference type="InterPro" id="IPR036271">
    <property type="entry name" value="Tet_transcr_reg_TetR-rel_C_sf"/>
</dbReference>
<dbReference type="SUPFAM" id="SSF48498">
    <property type="entry name" value="Tetracyclin repressor-like, C-terminal domain"/>
    <property type="match status" value="1"/>
</dbReference>
<dbReference type="SUPFAM" id="SSF46689">
    <property type="entry name" value="Homeodomain-like"/>
    <property type="match status" value="1"/>
</dbReference>
<protein>
    <submittedName>
        <fullName evidence="7">TetR family transcriptional regulator</fullName>
    </submittedName>
</protein>
<dbReference type="RefSeq" id="WP_143986193.1">
    <property type="nucleotide sequence ID" value="NZ_CP041692.1"/>
</dbReference>
<sequence>MRLTRESVLDGAFAILDRYGLADLTMRRLATELGVQPGGLYWHFANKQTLLAAMATAISESAAEPEPTTDTGWRLRLERISSRFRTALLQHRDGAELVAAGYALHPGAGEPLESMIKILQRAGLDPDPAYAAAGALTHFVLGHAAEVQSHDQLRQAGALPPDQERIPDPEVAFRTGLSIFLDGLAVRLD</sequence>
<keyword evidence="2" id="KW-0805">Transcription regulation</keyword>
<dbReference type="InterPro" id="IPR001647">
    <property type="entry name" value="HTH_TetR"/>
</dbReference>
<dbReference type="OrthoDB" id="3819648at2"/>
<dbReference type="PANTHER" id="PTHR30055:SF151">
    <property type="entry name" value="TRANSCRIPTIONAL REGULATORY PROTEIN"/>
    <property type="match status" value="1"/>
</dbReference>
<dbReference type="InterPro" id="IPR004111">
    <property type="entry name" value="Repressor_TetR_C"/>
</dbReference>
<gene>
    <name evidence="7" type="ORF">FOE78_10220</name>
</gene>
<dbReference type="PRINTS" id="PR00455">
    <property type="entry name" value="HTHTETR"/>
</dbReference>
<dbReference type="InterPro" id="IPR050109">
    <property type="entry name" value="HTH-type_TetR-like_transc_reg"/>
</dbReference>
<dbReference type="PROSITE" id="PS50977">
    <property type="entry name" value="HTH_TETR_2"/>
    <property type="match status" value="1"/>
</dbReference>
<evidence type="ECO:0000256" key="3">
    <source>
        <dbReference type="ARBA" id="ARBA00023125"/>
    </source>
</evidence>
<keyword evidence="3 5" id="KW-0238">DNA-binding</keyword>
<evidence type="ECO:0000256" key="1">
    <source>
        <dbReference type="ARBA" id="ARBA00022491"/>
    </source>
</evidence>
<dbReference type="PRINTS" id="PR00400">
    <property type="entry name" value="TETREPRESSOR"/>
</dbReference>
<keyword evidence="1" id="KW-0678">Repressor</keyword>
<evidence type="ECO:0000313" key="8">
    <source>
        <dbReference type="Proteomes" id="UP000319263"/>
    </source>
</evidence>
<evidence type="ECO:0000313" key="7">
    <source>
        <dbReference type="EMBL" id="QDP96227.1"/>
    </source>
</evidence>
<dbReference type="InterPro" id="IPR023772">
    <property type="entry name" value="DNA-bd_HTH_TetR-type_CS"/>
</dbReference>
<evidence type="ECO:0000259" key="6">
    <source>
        <dbReference type="PROSITE" id="PS50977"/>
    </source>
</evidence>
<dbReference type="GO" id="GO:0046677">
    <property type="term" value="P:response to antibiotic"/>
    <property type="evidence" value="ECO:0007669"/>
    <property type="project" value="InterPro"/>
</dbReference>
<dbReference type="Pfam" id="PF02909">
    <property type="entry name" value="TetR_C_1"/>
    <property type="match status" value="1"/>
</dbReference>
<dbReference type="EMBL" id="CP041692">
    <property type="protein sequence ID" value="QDP96227.1"/>
    <property type="molecule type" value="Genomic_DNA"/>
</dbReference>
<dbReference type="PROSITE" id="PS01081">
    <property type="entry name" value="HTH_TETR_1"/>
    <property type="match status" value="1"/>
</dbReference>
<feature type="domain" description="HTH tetR-type" evidence="6">
    <location>
        <begin position="2"/>
        <end position="62"/>
    </location>
</feature>
<dbReference type="InterPro" id="IPR003012">
    <property type="entry name" value="Tet_transcr_reg_TetR"/>
</dbReference>